<sequence length="431" mass="47860">MELCRIFFFAVVVSTYGKMTHASSGLTSSISHGASESGVLTPTSVNGSYLYRTSRATSQNLASTTSLVLKNTHSTHNSIQLSSSQIVASVGSHTVKGSFSNGTNTRVPHLNSTYSSTNFTHVQSKPALTNSEDESNTRSVFTHFMVGNVPSWDISAWEADIKLAMEAHIDAFALNVAFGDEGNQNSVANAFSAAELQGFKWFFSFDYAGGISAWPLGTVVDYIRQYSSTSAYFQYLGCFFMPDWSSLGAKAALELGQADGLFSWAAWPYGPFDMDADVDASYLQFLNETGTPLPYMMPVSPWSFKNLPGYDKNWIWRGDDLWFDRWEEVWYIRPDLVEIITWNDFGESHYIGPLHSEAYEAFDADTGNPPYNYAIDMPHDGWRLFLPNIIDTYKYGTASVAQEGLVTWYRLYPANAPCSSGNTSANTHTQF</sequence>
<dbReference type="VEuPathDB" id="FungiDB:sscle_04g033920"/>
<dbReference type="Gene3D" id="3.20.20.80">
    <property type="entry name" value="Glycosidases"/>
    <property type="match status" value="2"/>
</dbReference>
<dbReference type="GO" id="GO:0051118">
    <property type="term" value="F:glucan endo-1,3-alpha-glucosidase activity"/>
    <property type="evidence" value="ECO:0007669"/>
    <property type="project" value="InterPro"/>
</dbReference>
<dbReference type="Pfam" id="PF03659">
    <property type="entry name" value="Glyco_hydro_71"/>
    <property type="match status" value="2"/>
</dbReference>
<gene>
    <name evidence="1" type="ORF">sscle_04g033920</name>
</gene>
<dbReference type="OrthoDB" id="3490928at2759"/>
<accession>A0A1D9Q1D4</accession>
<evidence type="ECO:0000313" key="2">
    <source>
        <dbReference type="Proteomes" id="UP000177798"/>
    </source>
</evidence>
<name>A0A1D9Q1D4_SCLS1</name>
<dbReference type="AlphaFoldDB" id="A0A1D9Q1D4"/>
<organism evidence="1 2">
    <name type="scientific">Sclerotinia sclerotiorum (strain ATCC 18683 / 1980 / Ss-1)</name>
    <name type="common">White mold</name>
    <name type="synonym">Whetzelinia sclerotiorum</name>
    <dbReference type="NCBI Taxonomy" id="665079"/>
    <lineage>
        <taxon>Eukaryota</taxon>
        <taxon>Fungi</taxon>
        <taxon>Dikarya</taxon>
        <taxon>Ascomycota</taxon>
        <taxon>Pezizomycotina</taxon>
        <taxon>Leotiomycetes</taxon>
        <taxon>Helotiales</taxon>
        <taxon>Sclerotiniaceae</taxon>
        <taxon>Sclerotinia</taxon>
    </lineage>
</organism>
<reference evidence="2" key="1">
    <citation type="journal article" date="2017" name="Genome Biol. Evol.">
        <title>The complete genome sequence of the phytopathogenic fungus Sclerotinia sclerotiorum reveals insights into the genome architecture of broad host range pathogens.</title>
        <authorList>
            <person name="Derbyshire M."/>
            <person name="Denton-Giles M."/>
            <person name="Hegedus D."/>
            <person name="Seifbarghy S."/>
            <person name="Rollins J."/>
            <person name="van Kan J."/>
            <person name="Seidl M.F."/>
            <person name="Faino L."/>
            <person name="Mbengue M."/>
            <person name="Navaud O."/>
            <person name="Raffaele S."/>
            <person name="Hammond-Kosack K."/>
            <person name="Heard S."/>
            <person name="Oliver R."/>
        </authorList>
    </citation>
    <scope>NUCLEOTIDE SEQUENCE [LARGE SCALE GENOMIC DNA]</scope>
    <source>
        <strain evidence="2">ATCC 18683 / 1980 / Ss-1</strain>
    </source>
</reference>
<evidence type="ECO:0000313" key="1">
    <source>
        <dbReference type="EMBL" id="APA08622.1"/>
    </source>
</evidence>
<dbReference type="EMBL" id="CP017817">
    <property type="protein sequence ID" value="APA08622.1"/>
    <property type="molecule type" value="Genomic_DNA"/>
</dbReference>
<dbReference type="InterPro" id="IPR005197">
    <property type="entry name" value="Glyco_hydro_71"/>
</dbReference>
<dbReference type="CDD" id="cd11577">
    <property type="entry name" value="GH71"/>
    <property type="match status" value="1"/>
</dbReference>
<proteinExistence type="predicted"/>
<dbReference type="Proteomes" id="UP000177798">
    <property type="component" value="Chromosome 4"/>
</dbReference>
<protein>
    <submittedName>
        <fullName evidence="1">Uncharacterized protein</fullName>
    </submittedName>
</protein>